<keyword evidence="2" id="KW-0805">Transcription regulation</keyword>
<accession>A0A157QQ13</accession>
<evidence type="ECO:0000256" key="1">
    <source>
        <dbReference type="ARBA" id="ARBA00010641"/>
    </source>
</evidence>
<dbReference type="SUPFAM" id="SSF88946">
    <property type="entry name" value="Sigma2 domain of RNA polymerase sigma factors"/>
    <property type="match status" value="1"/>
</dbReference>
<dbReference type="Proteomes" id="UP000077037">
    <property type="component" value="Unassembled WGS sequence"/>
</dbReference>
<dbReference type="InterPro" id="IPR036388">
    <property type="entry name" value="WH-like_DNA-bd_sf"/>
</dbReference>
<gene>
    <name evidence="6" type="ORF">SAMEA1982600_03763</name>
</gene>
<evidence type="ECO:0000313" key="7">
    <source>
        <dbReference type="Proteomes" id="UP000077037"/>
    </source>
</evidence>
<proteinExistence type="inferred from homology"/>
<dbReference type="InterPro" id="IPR013324">
    <property type="entry name" value="RNA_pol_sigma_r3/r4-like"/>
</dbReference>
<dbReference type="EMBL" id="FKBS01000025">
    <property type="protein sequence ID" value="SAI47109.1"/>
    <property type="molecule type" value="Genomic_DNA"/>
</dbReference>
<evidence type="ECO:0000256" key="2">
    <source>
        <dbReference type="ARBA" id="ARBA00023015"/>
    </source>
</evidence>
<evidence type="ECO:0000256" key="3">
    <source>
        <dbReference type="ARBA" id="ARBA00023082"/>
    </source>
</evidence>
<dbReference type="InterPro" id="IPR014284">
    <property type="entry name" value="RNA_pol_sigma-70_dom"/>
</dbReference>
<reference evidence="6 7" key="1">
    <citation type="submission" date="2016-03" db="EMBL/GenBank/DDBJ databases">
        <authorList>
            <consortium name="Pathogen Informatics"/>
        </authorList>
    </citation>
    <scope>NUCLEOTIDE SEQUENCE [LARGE SCALE GENOMIC DNA]</scope>
    <source>
        <strain evidence="6 7">NCTC13364</strain>
    </source>
</reference>
<evidence type="ECO:0000259" key="5">
    <source>
        <dbReference type="Pfam" id="PF04542"/>
    </source>
</evidence>
<sequence length="190" mass="21511">MARSPICHGALRVARFEETDTHPAPVDLADYLCAHYDKLKRILASQLGCADWAAECLHETWIKLRGVPTRMSLYPTAYVRRVAHNVALDMMRSRGIERMGRAEESELFECKDEAPGPQDVAQARAAVSALIEAMNRLPRRQCAILLDVRLEKLTQRQAADRYAISLAVLRRELRRAETFCAQQLAQHGSR</sequence>
<dbReference type="GO" id="GO:0016987">
    <property type="term" value="F:sigma factor activity"/>
    <property type="evidence" value="ECO:0007669"/>
    <property type="project" value="UniProtKB-KW"/>
</dbReference>
<dbReference type="PANTHER" id="PTHR43133">
    <property type="entry name" value="RNA POLYMERASE ECF-TYPE SIGMA FACTO"/>
    <property type="match status" value="1"/>
</dbReference>
<feature type="domain" description="RNA polymerase sigma-70 region 2" evidence="5">
    <location>
        <begin position="34"/>
        <end position="94"/>
    </location>
</feature>
<dbReference type="InterPro" id="IPR007627">
    <property type="entry name" value="RNA_pol_sigma70_r2"/>
</dbReference>
<dbReference type="SUPFAM" id="SSF88659">
    <property type="entry name" value="Sigma3 and sigma4 domains of RNA polymerase sigma factors"/>
    <property type="match status" value="1"/>
</dbReference>
<keyword evidence="4" id="KW-0804">Transcription</keyword>
<name>A0A157QQ13_9BORD</name>
<dbReference type="Pfam" id="PF04542">
    <property type="entry name" value="Sigma70_r2"/>
    <property type="match status" value="1"/>
</dbReference>
<dbReference type="PANTHER" id="PTHR43133:SF63">
    <property type="entry name" value="RNA POLYMERASE SIGMA FACTOR FECI-RELATED"/>
    <property type="match status" value="1"/>
</dbReference>
<dbReference type="InterPro" id="IPR039425">
    <property type="entry name" value="RNA_pol_sigma-70-like"/>
</dbReference>
<dbReference type="InterPro" id="IPR013325">
    <property type="entry name" value="RNA_pol_sigma_r2"/>
</dbReference>
<evidence type="ECO:0000313" key="6">
    <source>
        <dbReference type="EMBL" id="SAI47109.1"/>
    </source>
</evidence>
<keyword evidence="3" id="KW-0731">Sigma factor</keyword>
<comment type="similarity">
    <text evidence="1">Belongs to the sigma-70 factor family. ECF subfamily.</text>
</comment>
<protein>
    <submittedName>
        <fullName evidence="6">Extracytoplasmic-function sigma-70 factor</fullName>
    </submittedName>
</protein>
<dbReference type="GO" id="GO:0006352">
    <property type="term" value="P:DNA-templated transcription initiation"/>
    <property type="evidence" value="ECO:0007669"/>
    <property type="project" value="InterPro"/>
</dbReference>
<evidence type="ECO:0000256" key="4">
    <source>
        <dbReference type="ARBA" id="ARBA00023163"/>
    </source>
</evidence>
<dbReference type="Gene3D" id="1.10.1740.10">
    <property type="match status" value="1"/>
</dbReference>
<dbReference type="Gene3D" id="1.10.10.10">
    <property type="entry name" value="Winged helix-like DNA-binding domain superfamily/Winged helix DNA-binding domain"/>
    <property type="match status" value="1"/>
</dbReference>
<dbReference type="AlphaFoldDB" id="A0A157QQ13"/>
<organism evidence="6 7">
    <name type="scientific">Bordetella ansorpii</name>
    <dbReference type="NCBI Taxonomy" id="288768"/>
    <lineage>
        <taxon>Bacteria</taxon>
        <taxon>Pseudomonadati</taxon>
        <taxon>Pseudomonadota</taxon>
        <taxon>Betaproteobacteria</taxon>
        <taxon>Burkholderiales</taxon>
        <taxon>Alcaligenaceae</taxon>
        <taxon>Bordetella</taxon>
    </lineage>
</organism>
<dbReference type="NCBIfam" id="TIGR02937">
    <property type="entry name" value="sigma70-ECF"/>
    <property type="match status" value="1"/>
</dbReference>